<dbReference type="HAMAP" id="MF_00692">
    <property type="entry name" value="SelO"/>
    <property type="match status" value="1"/>
</dbReference>
<feature type="binding site" evidence="8">
    <location>
        <position position="278"/>
    </location>
    <ligand>
        <name>ATP</name>
        <dbReference type="ChEBI" id="CHEBI:30616"/>
    </ligand>
</feature>
<feature type="binding site" evidence="8">
    <location>
        <position position="110"/>
    </location>
    <ligand>
        <name>ATP</name>
        <dbReference type="ChEBI" id="CHEBI:30616"/>
    </ligand>
</feature>
<comment type="similarity">
    <text evidence="1 8">Belongs to the SELO family.</text>
</comment>
<name>A0ABQ3EG80_9GAMM</name>
<keyword evidence="2 8" id="KW-0808">Transferase</keyword>
<proteinExistence type="inferred from homology"/>
<comment type="catalytic activity">
    <reaction evidence="8">
        <text>L-seryl-[protein] + UTP = O-(5'-uridylyl)-L-seryl-[protein] + diphosphate</text>
        <dbReference type="Rhea" id="RHEA:64604"/>
        <dbReference type="Rhea" id="RHEA-COMP:9863"/>
        <dbReference type="Rhea" id="RHEA-COMP:16635"/>
        <dbReference type="ChEBI" id="CHEBI:29999"/>
        <dbReference type="ChEBI" id="CHEBI:33019"/>
        <dbReference type="ChEBI" id="CHEBI:46398"/>
        <dbReference type="ChEBI" id="CHEBI:156051"/>
    </reaction>
</comment>
<keyword evidence="10" id="KW-1185">Reference proteome</keyword>
<feature type="binding site" evidence="8">
    <location>
        <position position="269"/>
    </location>
    <ligand>
        <name>Mg(2+)</name>
        <dbReference type="ChEBI" id="CHEBI:18420"/>
    </ligand>
</feature>
<keyword evidence="5 8" id="KW-0547">Nucleotide-binding</keyword>
<feature type="binding site" evidence="8">
    <location>
        <position position="142"/>
    </location>
    <ligand>
        <name>ATP</name>
        <dbReference type="ChEBI" id="CHEBI:30616"/>
    </ligand>
</feature>
<dbReference type="EC" id="2.7.7.-" evidence="8"/>
<feature type="binding site" evidence="8">
    <location>
        <position position="278"/>
    </location>
    <ligand>
        <name>Mg(2+)</name>
        <dbReference type="ChEBI" id="CHEBI:18420"/>
    </ligand>
</feature>
<comment type="cofactor">
    <cofactor evidence="8">
        <name>Mg(2+)</name>
        <dbReference type="ChEBI" id="CHEBI:18420"/>
    </cofactor>
    <cofactor evidence="8">
        <name>Mn(2+)</name>
        <dbReference type="ChEBI" id="CHEBI:29035"/>
    </cofactor>
</comment>
<comment type="function">
    <text evidence="8">Nucleotidyltransferase involved in the post-translational modification of proteins. It can catalyze the addition of adenosine monophosphate (AMP) or uridine monophosphate (UMP) to a protein, resulting in modifications known as AMPylation and UMPylation.</text>
</comment>
<dbReference type="Pfam" id="PF02696">
    <property type="entry name" value="SelO"/>
    <property type="match status" value="1"/>
</dbReference>
<keyword evidence="3 8" id="KW-0548">Nucleotidyltransferase</keyword>
<evidence type="ECO:0000256" key="6">
    <source>
        <dbReference type="ARBA" id="ARBA00022840"/>
    </source>
</evidence>
<dbReference type="NCBIfam" id="NF000658">
    <property type="entry name" value="PRK00029.1"/>
    <property type="match status" value="1"/>
</dbReference>
<evidence type="ECO:0000256" key="3">
    <source>
        <dbReference type="ARBA" id="ARBA00022695"/>
    </source>
</evidence>
<evidence type="ECO:0000256" key="1">
    <source>
        <dbReference type="ARBA" id="ARBA00009747"/>
    </source>
</evidence>
<keyword evidence="4 8" id="KW-0479">Metal-binding</keyword>
<feature type="binding site" evidence="8">
    <location>
        <position position="107"/>
    </location>
    <ligand>
        <name>ATP</name>
        <dbReference type="ChEBI" id="CHEBI:30616"/>
    </ligand>
</feature>
<comment type="caution">
    <text evidence="9">The sequence shown here is derived from an EMBL/GenBank/DDBJ whole genome shotgun (WGS) entry which is preliminary data.</text>
</comment>
<dbReference type="EMBL" id="BMZI01000007">
    <property type="protein sequence ID" value="GHB29863.1"/>
    <property type="molecule type" value="Genomic_DNA"/>
</dbReference>
<keyword evidence="8" id="KW-0464">Manganese</keyword>
<comment type="catalytic activity">
    <reaction evidence="8">
        <text>L-histidyl-[protein] + UTP = N(tele)-(5'-uridylyl)-L-histidyl-[protein] + diphosphate</text>
        <dbReference type="Rhea" id="RHEA:83891"/>
        <dbReference type="Rhea" id="RHEA-COMP:9745"/>
        <dbReference type="Rhea" id="RHEA-COMP:20239"/>
        <dbReference type="ChEBI" id="CHEBI:29979"/>
        <dbReference type="ChEBI" id="CHEBI:33019"/>
        <dbReference type="ChEBI" id="CHEBI:46398"/>
        <dbReference type="ChEBI" id="CHEBI:233474"/>
    </reaction>
</comment>
<evidence type="ECO:0000256" key="2">
    <source>
        <dbReference type="ARBA" id="ARBA00022679"/>
    </source>
</evidence>
<gene>
    <name evidence="8" type="primary">ydiU</name>
    <name evidence="8" type="synonym">selO</name>
    <name evidence="9" type="ORF">GCM10009038_30740</name>
</gene>
<dbReference type="PANTHER" id="PTHR32057">
    <property type="entry name" value="PROTEIN ADENYLYLTRANSFERASE SELO, MITOCHONDRIAL"/>
    <property type="match status" value="1"/>
</dbReference>
<evidence type="ECO:0000256" key="7">
    <source>
        <dbReference type="ARBA" id="ARBA00022842"/>
    </source>
</evidence>
<dbReference type="Proteomes" id="UP000646745">
    <property type="component" value="Unassembled WGS sequence"/>
</dbReference>
<dbReference type="RefSeq" id="WP_189445612.1">
    <property type="nucleotide sequence ID" value="NZ_BMZI01000007.1"/>
</dbReference>
<reference evidence="10" key="1">
    <citation type="journal article" date="2019" name="Int. J. Syst. Evol. Microbiol.">
        <title>The Global Catalogue of Microorganisms (GCM) 10K type strain sequencing project: providing services to taxonomists for standard genome sequencing and annotation.</title>
        <authorList>
            <consortium name="The Broad Institute Genomics Platform"/>
            <consortium name="The Broad Institute Genome Sequencing Center for Infectious Disease"/>
            <person name="Wu L."/>
            <person name="Ma J."/>
        </authorList>
    </citation>
    <scope>NUCLEOTIDE SEQUENCE [LARGE SCALE GENOMIC DNA]</scope>
    <source>
        <strain evidence="10">KCTC 32998</strain>
    </source>
</reference>
<evidence type="ECO:0000256" key="5">
    <source>
        <dbReference type="ARBA" id="ARBA00022741"/>
    </source>
</evidence>
<dbReference type="PANTHER" id="PTHR32057:SF14">
    <property type="entry name" value="PROTEIN ADENYLYLTRANSFERASE SELO, MITOCHONDRIAL"/>
    <property type="match status" value="1"/>
</dbReference>
<feature type="binding site" evidence="8">
    <location>
        <position position="192"/>
    </location>
    <ligand>
        <name>ATP</name>
        <dbReference type="ChEBI" id="CHEBI:30616"/>
    </ligand>
</feature>
<comment type="catalytic activity">
    <reaction evidence="8">
        <text>L-tyrosyl-[protein] + ATP = O-(5'-adenylyl)-L-tyrosyl-[protein] + diphosphate</text>
        <dbReference type="Rhea" id="RHEA:54288"/>
        <dbReference type="Rhea" id="RHEA-COMP:10136"/>
        <dbReference type="Rhea" id="RHEA-COMP:13846"/>
        <dbReference type="ChEBI" id="CHEBI:30616"/>
        <dbReference type="ChEBI" id="CHEBI:33019"/>
        <dbReference type="ChEBI" id="CHEBI:46858"/>
        <dbReference type="ChEBI" id="CHEBI:83624"/>
        <dbReference type="EC" id="2.7.7.108"/>
    </reaction>
</comment>
<evidence type="ECO:0000313" key="9">
    <source>
        <dbReference type="EMBL" id="GHB29863.1"/>
    </source>
</evidence>
<feature type="binding site" evidence="8">
    <location>
        <position position="199"/>
    </location>
    <ligand>
        <name>ATP</name>
        <dbReference type="ChEBI" id="CHEBI:30616"/>
    </ligand>
</feature>
<feature type="active site" description="Proton acceptor" evidence="8">
    <location>
        <position position="268"/>
    </location>
</feature>
<keyword evidence="7 8" id="KW-0460">Magnesium</keyword>
<comment type="catalytic activity">
    <reaction evidence="8">
        <text>L-seryl-[protein] + ATP = 3-O-(5'-adenylyl)-L-seryl-[protein] + diphosphate</text>
        <dbReference type="Rhea" id="RHEA:58120"/>
        <dbReference type="Rhea" id="RHEA-COMP:9863"/>
        <dbReference type="Rhea" id="RHEA-COMP:15073"/>
        <dbReference type="ChEBI" id="CHEBI:29999"/>
        <dbReference type="ChEBI" id="CHEBI:30616"/>
        <dbReference type="ChEBI" id="CHEBI:33019"/>
        <dbReference type="ChEBI" id="CHEBI:142516"/>
        <dbReference type="EC" id="2.7.7.108"/>
    </reaction>
</comment>
<keyword evidence="6 8" id="KW-0067">ATP-binding</keyword>
<protein>
    <recommendedName>
        <fullName evidence="8">Protein nucleotidyltransferase YdiU</fullName>
        <ecNumber evidence="8">2.7.7.-</ecNumber>
    </recommendedName>
    <alternativeName>
        <fullName evidence="8">Protein adenylyltransferase YdiU</fullName>
        <ecNumber evidence="8">2.7.7.108</ecNumber>
    </alternativeName>
    <alternativeName>
        <fullName evidence="8">Protein uridylyltransferase YdiU</fullName>
        <ecNumber evidence="8">2.7.7.-</ecNumber>
    </alternativeName>
</protein>
<feature type="binding site" evidence="8">
    <location>
        <position position="129"/>
    </location>
    <ligand>
        <name>ATP</name>
        <dbReference type="ChEBI" id="CHEBI:30616"/>
    </ligand>
</feature>
<feature type="binding site" evidence="8">
    <location>
        <position position="109"/>
    </location>
    <ligand>
        <name>ATP</name>
        <dbReference type="ChEBI" id="CHEBI:30616"/>
    </ligand>
</feature>
<evidence type="ECO:0000256" key="8">
    <source>
        <dbReference type="HAMAP-Rule" id="MF_00692"/>
    </source>
</evidence>
<organism evidence="9 10">
    <name type="scientific">Salinicola rhizosphaerae</name>
    <dbReference type="NCBI Taxonomy" id="1443141"/>
    <lineage>
        <taxon>Bacteria</taxon>
        <taxon>Pseudomonadati</taxon>
        <taxon>Pseudomonadota</taxon>
        <taxon>Gammaproteobacteria</taxon>
        <taxon>Oceanospirillales</taxon>
        <taxon>Halomonadaceae</taxon>
        <taxon>Salinicola</taxon>
    </lineage>
</organism>
<sequence length="500" mass="55480">MRPDATLEPPTPDDAVDGASLSGLVFDNVWSRFPADFFTRVAPTPRRGTRLLDVSPLAARRLGLDAETLDAKTLTGVMSGERLLPGMDPLAQKYTGHQFGTYNPALGDGRGLLLGEAVTPQGPVDLHLKGAGQTPYSRFGDGQAVLRSSLREYLAGEAMAGLRIPTTLALAVAVNDERVMRERVEPGATLLRLAESHVRFGHFEWLYQQQRVEDLERLMHHVIDRHRPDLAQTEAPLEALYQDVVTRTAELIARWQAYGFVHAVMNTDNMSILGLTLDYGPYAFMDRFDSRLTPNHTDTTGRYAFDQQPGVALWNLTVLGQSLTPLIGVERLREILDTYEPTLQAAYAILMRARLGLESEQEDDGELIDDWLTLMERASADFHRSFRALSETDIQGGLSLEAEIPDAALGDWLARYRERLSRESRGEAERLAAMRRVNPVYVLRTHLAQQVIEAAEDGDAGPLRTFRELLSSPFERRDGMDAWAEAPAASAPPVCLSCSS</sequence>
<feature type="binding site" evidence="8">
    <location>
        <position position="141"/>
    </location>
    <ligand>
        <name>ATP</name>
        <dbReference type="ChEBI" id="CHEBI:30616"/>
    </ligand>
</feature>
<evidence type="ECO:0000313" key="10">
    <source>
        <dbReference type="Proteomes" id="UP000646745"/>
    </source>
</evidence>
<dbReference type="EC" id="2.7.7.108" evidence="8"/>
<accession>A0ABQ3EG80</accession>
<evidence type="ECO:0000256" key="4">
    <source>
        <dbReference type="ARBA" id="ARBA00022723"/>
    </source>
</evidence>
<comment type="catalytic activity">
    <reaction evidence="8">
        <text>L-threonyl-[protein] + ATP = 3-O-(5'-adenylyl)-L-threonyl-[protein] + diphosphate</text>
        <dbReference type="Rhea" id="RHEA:54292"/>
        <dbReference type="Rhea" id="RHEA-COMP:11060"/>
        <dbReference type="Rhea" id="RHEA-COMP:13847"/>
        <dbReference type="ChEBI" id="CHEBI:30013"/>
        <dbReference type="ChEBI" id="CHEBI:30616"/>
        <dbReference type="ChEBI" id="CHEBI:33019"/>
        <dbReference type="ChEBI" id="CHEBI:138113"/>
        <dbReference type="EC" id="2.7.7.108"/>
    </reaction>
</comment>
<comment type="catalytic activity">
    <reaction evidence="8">
        <text>L-tyrosyl-[protein] + UTP = O-(5'-uridylyl)-L-tyrosyl-[protein] + diphosphate</text>
        <dbReference type="Rhea" id="RHEA:83887"/>
        <dbReference type="Rhea" id="RHEA-COMP:10136"/>
        <dbReference type="Rhea" id="RHEA-COMP:20238"/>
        <dbReference type="ChEBI" id="CHEBI:33019"/>
        <dbReference type="ChEBI" id="CHEBI:46398"/>
        <dbReference type="ChEBI" id="CHEBI:46858"/>
        <dbReference type="ChEBI" id="CHEBI:90602"/>
    </reaction>
</comment>
<dbReference type="InterPro" id="IPR003846">
    <property type="entry name" value="SelO"/>
</dbReference>